<reference evidence="2" key="1">
    <citation type="thesis" date="2020" institute="ProQuest LLC" country="789 East Eisenhower Parkway, Ann Arbor, MI, USA">
        <title>Comparative Genomics and Chromosome Evolution.</title>
        <authorList>
            <person name="Mudd A.B."/>
        </authorList>
    </citation>
    <scope>NUCLEOTIDE SEQUENCE</scope>
    <source>
        <strain evidence="2">237g6f4</strain>
        <tissue evidence="2">Blood</tissue>
    </source>
</reference>
<protein>
    <submittedName>
        <fullName evidence="2">Uncharacterized protein</fullName>
    </submittedName>
</protein>
<name>A0AAV6YUJ7_ENGPU</name>
<feature type="compositionally biased region" description="Basic and acidic residues" evidence="1">
    <location>
        <begin position="521"/>
        <end position="548"/>
    </location>
</feature>
<keyword evidence="3" id="KW-1185">Reference proteome</keyword>
<proteinExistence type="predicted"/>
<feature type="region of interest" description="Disordered" evidence="1">
    <location>
        <begin position="663"/>
        <end position="686"/>
    </location>
</feature>
<sequence>GAEVTATEEPGTDTARISLEVQDTFSFLDTQDTSIEKTPENTLDSEMLVYDLHTENKMQEFSVEPPVDDLCTEDEAGQMYFIPSGFVDEAGHWREMHESLEDVYLSAHDDLSPISQVPEMNLENEEPSSEEQQCILHETLHTDSDPIKGTIEEDHLRSDASNHQEHFLTDAETQCNEIDCIEVDNHLSQQSNTEDWENKEHVVCTEGSDAPATDDVDRDKIIDDPGSREGKTVDPPNSDIRSVPPSPEEVQHGGLYVEDEVETVQSREIEERIVSDLHKKAGNTTECGEEQLHTCHRQDEDLLEAPDLSQQPMTFAQDINILLSDAALENDDCETGEDPNAEMSDSHNSGHAADHTVHCPFRRESSSETIPSPVQVQNSCTDGRSVEDLRFIIDNQCCSHDDSLCLTISSEEATGDDLLCDQRTLEEKIRDSQAQEETDHVNSKEDNETYQIRPSLHQISQPAAEPDIHPDRSVSMKMMATANKILQVKSVPVVPPKPQFAKLHPALKSKIHGSPLLSANKDSKSPKPEKSSHMKPPETSDAAPERRSSWRNATSISFDTAMALAKERQSQNQVRRMQTYCIGDSYEIMDTSKLNITPHAPRFTVKSASSRTHRPHSCMSCGEGELQGSSIVGRETVHGLHAVYSQEPDSYTKEVPQSKRLSMPRLGQPSAINDHSKCHQQRRSLL</sequence>
<organism evidence="2 3">
    <name type="scientific">Engystomops pustulosus</name>
    <name type="common">Tungara frog</name>
    <name type="synonym">Physalaemus pustulosus</name>
    <dbReference type="NCBI Taxonomy" id="76066"/>
    <lineage>
        <taxon>Eukaryota</taxon>
        <taxon>Metazoa</taxon>
        <taxon>Chordata</taxon>
        <taxon>Craniata</taxon>
        <taxon>Vertebrata</taxon>
        <taxon>Euteleostomi</taxon>
        <taxon>Amphibia</taxon>
        <taxon>Batrachia</taxon>
        <taxon>Anura</taxon>
        <taxon>Neobatrachia</taxon>
        <taxon>Hyloidea</taxon>
        <taxon>Leptodactylidae</taxon>
        <taxon>Leiuperinae</taxon>
        <taxon>Engystomops</taxon>
    </lineage>
</organism>
<feature type="non-terminal residue" evidence="2">
    <location>
        <position position="1"/>
    </location>
</feature>
<feature type="region of interest" description="Disordered" evidence="1">
    <location>
        <begin position="511"/>
        <end position="549"/>
    </location>
</feature>
<feature type="region of interest" description="Disordered" evidence="1">
    <location>
        <begin position="331"/>
        <end position="354"/>
    </location>
</feature>
<evidence type="ECO:0000313" key="3">
    <source>
        <dbReference type="Proteomes" id="UP000824782"/>
    </source>
</evidence>
<evidence type="ECO:0000313" key="2">
    <source>
        <dbReference type="EMBL" id="KAG8537683.1"/>
    </source>
</evidence>
<gene>
    <name evidence="2" type="ORF">GDO81_024081</name>
</gene>
<evidence type="ECO:0000256" key="1">
    <source>
        <dbReference type="SAM" id="MobiDB-lite"/>
    </source>
</evidence>
<dbReference type="AlphaFoldDB" id="A0AAV6YUJ7"/>
<comment type="caution">
    <text evidence="2">The sequence shown here is derived from an EMBL/GenBank/DDBJ whole genome shotgun (WGS) entry which is preliminary data.</text>
</comment>
<dbReference type="EMBL" id="WNYA01027694">
    <property type="protein sequence ID" value="KAG8537683.1"/>
    <property type="molecule type" value="Genomic_DNA"/>
</dbReference>
<feature type="compositionally biased region" description="Basic and acidic residues" evidence="1">
    <location>
        <begin position="215"/>
        <end position="232"/>
    </location>
</feature>
<dbReference type="Proteomes" id="UP000824782">
    <property type="component" value="Unassembled WGS sequence"/>
</dbReference>
<feature type="compositionally biased region" description="Acidic residues" evidence="1">
    <location>
        <begin position="331"/>
        <end position="340"/>
    </location>
</feature>
<feature type="region of interest" description="Disordered" evidence="1">
    <location>
        <begin position="206"/>
        <end position="251"/>
    </location>
</feature>
<accession>A0AAV6YUJ7</accession>